<dbReference type="Proteomes" id="UP000001593">
    <property type="component" value="Unassembled WGS sequence"/>
</dbReference>
<accession>A7RIP6</accession>
<feature type="domain" description="Potassium channel" evidence="10">
    <location>
        <begin position="200"/>
        <end position="253"/>
    </location>
</feature>
<evidence type="ECO:0000256" key="9">
    <source>
        <dbReference type="SAM" id="SignalP"/>
    </source>
</evidence>
<dbReference type="PANTHER" id="PTHR11537:SF252">
    <property type="entry name" value="POTASSIUM VOLTAGE-GATED CHANNEL PROTEIN SHAW"/>
    <property type="match status" value="1"/>
</dbReference>
<dbReference type="OrthoDB" id="415460at2759"/>
<feature type="transmembrane region" description="Helical" evidence="8">
    <location>
        <begin position="232"/>
        <end position="253"/>
    </location>
</feature>
<reference evidence="11 12" key="1">
    <citation type="journal article" date="2007" name="Science">
        <title>Sea anemone genome reveals ancestral eumetazoan gene repertoire and genomic organization.</title>
        <authorList>
            <person name="Putnam N.H."/>
            <person name="Srivastava M."/>
            <person name="Hellsten U."/>
            <person name="Dirks B."/>
            <person name="Chapman J."/>
            <person name="Salamov A."/>
            <person name="Terry A."/>
            <person name="Shapiro H."/>
            <person name="Lindquist E."/>
            <person name="Kapitonov V.V."/>
            <person name="Jurka J."/>
            <person name="Genikhovich G."/>
            <person name="Grigoriev I.V."/>
            <person name="Lucas S.M."/>
            <person name="Steele R.E."/>
            <person name="Finnerty J.R."/>
            <person name="Technau U."/>
            <person name="Martindale M.Q."/>
            <person name="Rokhsar D.S."/>
        </authorList>
    </citation>
    <scope>NUCLEOTIDE SEQUENCE [LARGE SCALE GENOMIC DNA]</scope>
    <source>
        <strain evidence="12">CH2 X CH6</strain>
    </source>
</reference>
<dbReference type="GO" id="GO:0016020">
    <property type="term" value="C:membrane"/>
    <property type="evidence" value="ECO:0000318"/>
    <property type="project" value="GO_Central"/>
</dbReference>
<gene>
    <name evidence="11" type="ORF">NEMVEDRAFT_v1g197698</name>
</gene>
<evidence type="ECO:0000256" key="6">
    <source>
        <dbReference type="ARBA" id="ARBA00023136"/>
    </source>
</evidence>
<keyword evidence="12" id="KW-1185">Reference proteome</keyword>
<dbReference type="GO" id="GO:0005251">
    <property type="term" value="F:delayed rectifier potassium channel activity"/>
    <property type="evidence" value="ECO:0000318"/>
    <property type="project" value="GO_Central"/>
</dbReference>
<evidence type="ECO:0000256" key="2">
    <source>
        <dbReference type="ARBA" id="ARBA00022448"/>
    </source>
</evidence>
<dbReference type="InterPro" id="IPR028325">
    <property type="entry name" value="VG_K_chnl"/>
</dbReference>
<dbReference type="PANTHER" id="PTHR11537">
    <property type="entry name" value="VOLTAGE-GATED POTASSIUM CHANNEL"/>
    <property type="match status" value="1"/>
</dbReference>
<dbReference type="GO" id="GO:0008076">
    <property type="term" value="C:voltage-gated potassium channel complex"/>
    <property type="evidence" value="ECO:0000318"/>
    <property type="project" value="GO_Central"/>
</dbReference>
<keyword evidence="9" id="KW-0732">Signal</keyword>
<proteinExistence type="predicted"/>
<evidence type="ECO:0000256" key="7">
    <source>
        <dbReference type="ARBA" id="ARBA00023303"/>
    </source>
</evidence>
<keyword evidence="3 8" id="KW-0812">Transmembrane</keyword>
<dbReference type="InterPro" id="IPR013099">
    <property type="entry name" value="K_chnl_dom"/>
</dbReference>
<dbReference type="PRINTS" id="PR00169">
    <property type="entry name" value="KCHANNEL"/>
</dbReference>
<dbReference type="SUPFAM" id="SSF53850">
    <property type="entry name" value="Periplasmic binding protein-like II"/>
    <property type="match status" value="1"/>
</dbReference>
<sequence length="479" mass="53714">MRTIAIFSSFFLVFHCSTGFRQNCTSESIKILAKSLPPYVYIDSQPATPQTNTSALKGIMYDYLERLLKQCTHTCKNPPKIHWTILGGNKTVELVNGSTKNSSEYAFVLPIDFNTESEMQKAGKGVKPVMHTIMNAGAYYVIALKTHINERARKDMIRQLGECWPIFLVILLLAGISGVLIWIMEMFHNKDEFPPSFVRGSYEGFWWAFISMTTVGYGDKTPRSVAGRVFGVVWILVGLIVISTFTATITNAFSLSSNESFSLVDHKLAVVPGDGGQIQALAEGAIPKEYQDMKTAYDALTREDVYGLLVDRLQGAYFMEMQKDPELRVIKTIYTNINLKLAQNPHIHIFHDDECFSDALEKPNIDTLLRIYTKPGRRYFAAKDGVVFLSIESSISRGALQVFGGVLGGFIIIGLAVQLLYNVKYRKTAGVTDDEKQQPEVELKTLSYNTIDQKLIDLSLEIGRLREMLAIAKNNKSIH</sequence>
<evidence type="ECO:0000313" key="12">
    <source>
        <dbReference type="Proteomes" id="UP000001593"/>
    </source>
</evidence>
<dbReference type="Pfam" id="PF07885">
    <property type="entry name" value="Ion_trans_2"/>
    <property type="match status" value="1"/>
</dbReference>
<dbReference type="EMBL" id="DS469512">
    <property type="protein sequence ID" value="EDO48754.1"/>
    <property type="molecule type" value="Genomic_DNA"/>
</dbReference>
<feature type="transmembrane region" description="Helical" evidence="8">
    <location>
        <begin position="399"/>
        <end position="421"/>
    </location>
</feature>
<evidence type="ECO:0000256" key="5">
    <source>
        <dbReference type="ARBA" id="ARBA00023065"/>
    </source>
</evidence>
<dbReference type="PhylomeDB" id="A7RIP6"/>
<dbReference type="eggNOG" id="ENOG502SFV4">
    <property type="taxonomic scope" value="Eukaryota"/>
</dbReference>
<dbReference type="KEGG" id="nve:5521011"/>
<comment type="subcellular location">
    <subcellularLocation>
        <location evidence="1">Membrane</location>
        <topology evidence="1">Multi-pass membrane protein</topology>
    </subcellularLocation>
</comment>
<feature type="transmembrane region" description="Helical" evidence="8">
    <location>
        <begin position="204"/>
        <end position="220"/>
    </location>
</feature>
<dbReference type="GO" id="GO:0071805">
    <property type="term" value="P:potassium ion transmembrane transport"/>
    <property type="evidence" value="ECO:0000318"/>
    <property type="project" value="GO_Central"/>
</dbReference>
<dbReference type="STRING" id="45351.A7RIP6"/>
<evidence type="ECO:0000313" key="11">
    <source>
        <dbReference type="EMBL" id="EDO48754.1"/>
    </source>
</evidence>
<keyword evidence="6 8" id="KW-0472">Membrane</keyword>
<name>A7RIP6_NEMVE</name>
<keyword evidence="2" id="KW-0813">Transport</keyword>
<feature type="transmembrane region" description="Helical" evidence="8">
    <location>
        <begin position="163"/>
        <end position="184"/>
    </location>
</feature>
<dbReference type="SUPFAM" id="SSF81324">
    <property type="entry name" value="Voltage-gated potassium channels"/>
    <property type="match status" value="1"/>
</dbReference>
<dbReference type="GO" id="GO:0001508">
    <property type="term" value="P:action potential"/>
    <property type="evidence" value="ECO:0000318"/>
    <property type="project" value="GO_Central"/>
</dbReference>
<evidence type="ECO:0000256" key="1">
    <source>
        <dbReference type="ARBA" id="ARBA00004141"/>
    </source>
</evidence>
<protein>
    <recommendedName>
        <fullName evidence="10">Potassium channel domain-containing protein</fullName>
    </recommendedName>
</protein>
<dbReference type="InParanoid" id="A7RIP6"/>
<evidence type="ECO:0000259" key="10">
    <source>
        <dbReference type="Pfam" id="PF07885"/>
    </source>
</evidence>
<dbReference type="Gene3D" id="1.10.287.70">
    <property type="match status" value="1"/>
</dbReference>
<dbReference type="HOGENOM" id="CLU_037255_0_0_1"/>
<organism evidence="11 12">
    <name type="scientific">Nematostella vectensis</name>
    <name type="common">Starlet sea anemone</name>
    <dbReference type="NCBI Taxonomy" id="45351"/>
    <lineage>
        <taxon>Eukaryota</taxon>
        <taxon>Metazoa</taxon>
        <taxon>Cnidaria</taxon>
        <taxon>Anthozoa</taxon>
        <taxon>Hexacorallia</taxon>
        <taxon>Actiniaria</taxon>
        <taxon>Edwardsiidae</taxon>
        <taxon>Nematostella</taxon>
    </lineage>
</organism>
<dbReference type="GO" id="GO:0015276">
    <property type="term" value="F:ligand-gated monoatomic ion channel activity"/>
    <property type="evidence" value="ECO:0007669"/>
    <property type="project" value="InterPro"/>
</dbReference>
<evidence type="ECO:0000256" key="4">
    <source>
        <dbReference type="ARBA" id="ARBA00022989"/>
    </source>
</evidence>
<feature type="signal peptide" evidence="9">
    <location>
        <begin position="1"/>
        <end position="19"/>
    </location>
</feature>
<evidence type="ECO:0000256" key="8">
    <source>
        <dbReference type="SAM" id="Phobius"/>
    </source>
</evidence>
<feature type="chain" id="PRO_5002714236" description="Potassium channel domain-containing protein" evidence="9">
    <location>
        <begin position="20"/>
        <end position="479"/>
    </location>
</feature>
<dbReference type="AlphaFoldDB" id="A7RIP6"/>
<keyword evidence="5" id="KW-0406">Ion transport</keyword>
<evidence type="ECO:0000256" key="3">
    <source>
        <dbReference type="ARBA" id="ARBA00022692"/>
    </source>
</evidence>
<keyword evidence="7" id="KW-0407">Ion channel</keyword>
<keyword evidence="4 8" id="KW-1133">Transmembrane helix</keyword>